<dbReference type="Proteomes" id="UP000772434">
    <property type="component" value="Unassembled WGS sequence"/>
</dbReference>
<evidence type="ECO:0000313" key="2">
    <source>
        <dbReference type="EMBL" id="KAF9061780.1"/>
    </source>
</evidence>
<proteinExistence type="predicted"/>
<accession>A0A9P5PGR6</accession>
<keyword evidence="3" id="KW-1185">Reference proteome</keyword>
<evidence type="ECO:0000313" key="3">
    <source>
        <dbReference type="Proteomes" id="UP000772434"/>
    </source>
</evidence>
<gene>
    <name evidence="2" type="ORF">BDP27DRAFT_322947</name>
</gene>
<protein>
    <submittedName>
        <fullName evidence="2">Uncharacterized protein</fullName>
    </submittedName>
</protein>
<feature type="compositionally biased region" description="Pro residues" evidence="1">
    <location>
        <begin position="31"/>
        <end position="51"/>
    </location>
</feature>
<feature type="region of interest" description="Disordered" evidence="1">
    <location>
        <begin position="1"/>
        <end position="51"/>
    </location>
</feature>
<comment type="caution">
    <text evidence="2">The sequence shown here is derived from an EMBL/GenBank/DDBJ whole genome shotgun (WGS) entry which is preliminary data.</text>
</comment>
<reference evidence="2" key="1">
    <citation type="submission" date="2020-11" db="EMBL/GenBank/DDBJ databases">
        <authorList>
            <consortium name="DOE Joint Genome Institute"/>
            <person name="Ahrendt S."/>
            <person name="Riley R."/>
            <person name="Andreopoulos W."/>
            <person name="Labutti K."/>
            <person name="Pangilinan J."/>
            <person name="Ruiz-Duenas F.J."/>
            <person name="Barrasa J.M."/>
            <person name="Sanchez-Garcia M."/>
            <person name="Camarero S."/>
            <person name="Miyauchi S."/>
            <person name="Serrano A."/>
            <person name="Linde D."/>
            <person name="Babiker R."/>
            <person name="Drula E."/>
            <person name="Ayuso-Fernandez I."/>
            <person name="Pacheco R."/>
            <person name="Padilla G."/>
            <person name="Ferreira P."/>
            <person name="Barriuso J."/>
            <person name="Kellner H."/>
            <person name="Castanera R."/>
            <person name="Alfaro M."/>
            <person name="Ramirez L."/>
            <person name="Pisabarro A.G."/>
            <person name="Kuo A."/>
            <person name="Tritt A."/>
            <person name="Lipzen A."/>
            <person name="He G."/>
            <person name="Yan M."/>
            <person name="Ng V."/>
            <person name="Cullen D."/>
            <person name="Martin F."/>
            <person name="Rosso M.-N."/>
            <person name="Henrissat B."/>
            <person name="Hibbett D."/>
            <person name="Martinez A.T."/>
            <person name="Grigoriev I.V."/>
        </authorList>
    </citation>
    <scope>NUCLEOTIDE SEQUENCE</scope>
    <source>
        <strain evidence="2">AH 40177</strain>
    </source>
</reference>
<name>A0A9P5PGR6_9AGAR</name>
<dbReference type="AlphaFoldDB" id="A0A9P5PGR6"/>
<sequence length="254" mass="27786">MSALSRGYDSPGGPGGRFTSHKHHMLTTTTPLPPPIPLPLPKPGKAPPPPIDPGVFRNVTSICKLIDEAAELSVRAASGLSAAELASPSMYGGMNGYNGNSWAAAQALGINPLGGNGGRNIAMSAMRIHRLRALAVQKLAQAYKADEIASSVMVMQGRSVFDDVAEKVLKVDPNDVDAKYVHFFHEKFWFVLFSSYLRFFLMRYHRQLAESTQRKYWMILSRPTPSDSNTTELEASSTAFETNTLKPSKTLHTH</sequence>
<evidence type="ECO:0000256" key="1">
    <source>
        <dbReference type="SAM" id="MobiDB-lite"/>
    </source>
</evidence>
<organism evidence="2 3">
    <name type="scientific">Rhodocollybia butyracea</name>
    <dbReference type="NCBI Taxonomy" id="206335"/>
    <lineage>
        <taxon>Eukaryota</taxon>
        <taxon>Fungi</taxon>
        <taxon>Dikarya</taxon>
        <taxon>Basidiomycota</taxon>
        <taxon>Agaricomycotina</taxon>
        <taxon>Agaricomycetes</taxon>
        <taxon>Agaricomycetidae</taxon>
        <taxon>Agaricales</taxon>
        <taxon>Marasmiineae</taxon>
        <taxon>Omphalotaceae</taxon>
        <taxon>Rhodocollybia</taxon>
    </lineage>
</organism>
<dbReference type="EMBL" id="JADNRY010000191">
    <property type="protein sequence ID" value="KAF9061780.1"/>
    <property type="molecule type" value="Genomic_DNA"/>
</dbReference>
<dbReference type="OrthoDB" id="420046at2759"/>